<accession>A0A2P2NZ65</accession>
<dbReference type="AlphaFoldDB" id="A0A2P2NZ65"/>
<dbReference type="EMBL" id="GGEC01067197">
    <property type="protein sequence ID" value="MBX47681.1"/>
    <property type="molecule type" value="Transcribed_RNA"/>
</dbReference>
<feature type="region of interest" description="Disordered" evidence="1">
    <location>
        <begin position="1"/>
        <end position="47"/>
    </location>
</feature>
<proteinExistence type="predicted"/>
<reference evidence="2" key="1">
    <citation type="submission" date="2018-02" db="EMBL/GenBank/DDBJ databases">
        <title>Rhizophora mucronata_Transcriptome.</title>
        <authorList>
            <person name="Meera S.P."/>
            <person name="Sreeshan A."/>
            <person name="Augustine A."/>
        </authorList>
    </citation>
    <scope>NUCLEOTIDE SEQUENCE</scope>
    <source>
        <tissue evidence="2">Leaf</tissue>
    </source>
</reference>
<feature type="compositionally biased region" description="Polar residues" evidence="1">
    <location>
        <begin position="13"/>
        <end position="32"/>
    </location>
</feature>
<name>A0A2P2NZ65_RHIMU</name>
<protein>
    <submittedName>
        <fullName evidence="2">Uncharacterized protein</fullName>
    </submittedName>
</protein>
<sequence length="47" mass="5199">MKNLWNPLGRNGPTLTLNQHISPNEGNRSFTFVKNCDKENSGNLPSG</sequence>
<organism evidence="2">
    <name type="scientific">Rhizophora mucronata</name>
    <name type="common">Asiatic mangrove</name>
    <dbReference type="NCBI Taxonomy" id="61149"/>
    <lineage>
        <taxon>Eukaryota</taxon>
        <taxon>Viridiplantae</taxon>
        <taxon>Streptophyta</taxon>
        <taxon>Embryophyta</taxon>
        <taxon>Tracheophyta</taxon>
        <taxon>Spermatophyta</taxon>
        <taxon>Magnoliopsida</taxon>
        <taxon>eudicotyledons</taxon>
        <taxon>Gunneridae</taxon>
        <taxon>Pentapetalae</taxon>
        <taxon>rosids</taxon>
        <taxon>fabids</taxon>
        <taxon>Malpighiales</taxon>
        <taxon>Rhizophoraceae</taxon>
        <taxon>Rhizophora</taxon>
    </lineage>
</organism>
<evidence type="ECO:0000256" key="1">
    <source>
        <dbReference type="SAM" id="MobiDB-lite"/>
    </source>
</evidence>
<evidence type="ECO:0000313" key="2">
    <source>
        <dbReference type="EMBL" id="MBX47681.1"/>
    </source>
</evidence>